<dbReference type="OrthoDB" id="9968467at2"/>
<dbReference type="RefSeq" id="WP_108174758.1">
    <property type="nucleotide sequence ID" value="NZ_PZZL01000002.1"/>
</dbReference>
<name>A0A2T4ZFX5_9HYPH</name>
<evidence type="ECO:0000256" key="1">
    <source>
        <dbReference type="SAM" id="SignalP"/>
    </source>
</evidence>
<keyword evidence="3" id="KW-1185">Reference proteome</keyword>
<comment type="caution">
    <text evidence="2">The sequence shown here is derived from an EMBL/GenBank/DDBJ whole genome shotgun (WGS) entry which is preliminary data.</text>
</comment>
<protein>
    <submittedName>
        <fullName evidence="2">Uncharacterized protein</fullName>
    </submittedName>
</protein>
<dbReference type="AlphaFoldDB" id="A0A2T4ZFX5"/>
<evidence type="ECO:0000313" key="2">
    <source>
        <dbReference type="EMBL" id="PTM60813.1"/>
    </source>
</evidence>
<organism evidence="2 3">
    <name type="scientific">Phreatobacter oligotrophus</name>
    <dbReference type="NCBI Taxonomy" id="1122261"/>
    <lineage>
        <taxon>Bacteria</taxon>
        <taxon>Pseudomonadati</taxon>
        <taxon>Pseudomonadota</taxon>
        <taxon>Alphaproteobacteria</taxon>
        <taxon>Hyphomicrobiales</taxon>
        <taxon>Phreatobacteraceae</taxon>
        <taxon>Phreatobacter</taxon>
    </lineage>
</organism>
<dbReference type="Proteomes" id="UP000241808">
    <property type="component" value="Unassembled WGS sequence"/>
</dbReference>
<feature type="chain" id="PRO_5015681821" evidence="1">
    <location>
        <begin position="28"/>
        <end position="118"/>
    </location>
</feature>
<accession>A0A2T4ZFX5</accession>
<proteinExistence type="predicted"/>
<feature type="signal peptide" evidence="1">
    <location>
        <begin position="1"/>
        <end position="27"/>
    </location>
</feature>
<keyword evidence="1" id="KW-0732">Signal</keyword>
<evidence type="ECO:0000313" key="3">
    <source>
        <dbReference type="Proteomes" id="UP000241808"/>
    </source>
</evidence>
<sequence length="118" mass="12010">MTTFPFTGAAAGILCLGALVLSPAATANPLRIDAGPRVCSAETQHAALVSRRGQAASERVLQLVEGNLGLFAVDLSLDAPLSAEVAEQQMAIMRSVASELGMAADATPEPHQAAALAE</sequence>
<dbReference type="EMBL" id="PZZL01000002">
    <property type="protein sequence ID" value="PTM60813.1"/>
    <property type="molecule type" value="Genomic_DNA"/>
</dbReference>
<gene>
    <name evidence="2" type="ORF">C8P69_102195</name>
</gene>
<reference evidence="2 3" key="1">
    <citation type="submission" date="2018-04" db="EMBL/GenBank/DDBJ databases">
        <title>Genomic Encyclopedia of Archaeal and Bacterial Type Strains, Phase II (KMG-II): from individual species to whole genera.</title>
        <authorList>
            <person name="Goeker M."/>
        </authorList>
    </citation>
    <scope>NUCLEOTIDE SEQUENCE [LARGE SCALE GENOMIC DNA]</scope>
    <source>
        <strain evidence="2 3">DSM 25521</strain>
    </source>
</reference>